<dbReference type="InterPro" id="IPR006122">
    <property type="entry name" value="HMA_Cu_ion-bd"/>
</dbReference>
<keyword evidence="15" id="KW-0186">Copper</keyword>
<evidence type="ECO:0000313" key="20">
    <source>
        <dbReference type="EMBL" id="AGT09728.1"/>
    </source>
</evidence>
<dbReference type="InterPro" id="IPR036412">
    <property type="entry name" value="HAD-like_sf"/>
</dbReference>
<evidence type="ECO:0000256" key="10">
    <source>
        <dbReference type="ARBA" id="ARBA00022796"/>
    </source>
</evidence>
<name>S5YE19_PARAH</name>
<dbReference type="FunFam" id="2.70.150.10:FF:000020">
    <property type="entry name" value="Copper-exporting P-type ATPase A"/>
    <property type="match status" value="1"/>
</dbReference>
<dbReference type="SUPFAM" id="SSF56784">
    <property type="entry name" value="HAD-like"/>
    <property type="match status" value="1"/>
</dbReference>
<feature type="transmembrane region" description="Helical" evidence="18">
    <location>
        <begin position="452"/>
        <end position="475"/>
    </location>
</feature>
<dbReference type="NCBIfam" id="TIGR01525">
    <property type="entry name" value="ATPase-IB_hvy"/>
    <property type="match status" value="1"/>
</dbReference>
<dbReference type="PANTHER" id="PTHR43520:SF8">
    <property type="entry name" value="P-TYPE CU(+) TRANSPORTER"/>
    <property type="match status" value="1"/>
</dbReference>
<dbReference type="RefSeq" id="WP_020951366.1">
    <property type="nucleotide sequence ID" value="NC_022041.1"/>
</dbReference>
<keyword evidence="21" id="KW-1185">Reference proteome</keyword>
<dbReference type="GO" id="GO:0043682">
    <property type="term" value="F:P-type divalent copper transporter activity"/>
    <property type="evidence" value="ECO:0007669"/>
    <property type="project" value="TreeGrafter"/>
</dbReference>
<dbReference type="Proteomes" id="UP000015480">
    <property type="component" value="Chromosome"/>
</dbReference>
<comment type="subcellular location">
    <subcellularLocation>
        <location evidence="1">Cell membrane</location>
        <topology evidence="1">Multi-pass membrane protein</topology>
    </subcellularLocation>
</comment>
<dbReference type="GO" id="GO:0060003">
    <property type="term" value="P:copper ion export"/>
    <property type="evidence" value="ECO:0007669"/>
    <property type="project" value="UniProtKB-ARBA"/>
</dbReference>
<dbReference type="NCBIfam" id="TIGR01511">
    <property type="entry name" value="ATPase-IB1_Cu"/>
    <property type="match status" value="1"/>
</dbReference>
<feature type="domain" description="HMA" evidence="19">
    <location>
        <begin position="78"/>
        <end position="143"/>
    </location>
</feature>
<dbReference type="SUPFAM" id="SSF55008">
    <property type="entry name" value="HMA, heavy metal-associated domain"/>
    <property type="match status" value="2"/>
</dbReference>
<feature type="domain" description="HMA" evidence="19">
    <location>
        <begin position="11"/>
        <end position="76"/>
    </location>
</feature>
<evidence type="ECO:0000256" key="17">
    <source>
        <dbReference type="ARBA" id="ARBA00023136"/>
    </source>
</evidence>
<dbReference type="NCBIfam" id="TIGR00003">
    <property type="entry name" value="copper ion binding protein"/>
    <property type="match status" value="2"/>
</dbReference>
<feature type="transmembrane region" description="Helical" evidence="18">
    <location>
        <begin position="196"/>
        <end position="222"/>
    </location>
</feature>
<dbReference type="InterPro" id="IPR023214">
    <property type="entry name" value="HAD_sf"/>
</dbReference>
<keyword evidence="5 18" id="KW-1003">Cell membrane</keyword>
<dbReference type="GO" id="GO:0016887">
    <property type="term" value="F:ATP hydrolysis activity"/>
    <property type="evidence" value="ECO:0007669"/>
    <property type="project" value="InterPro"/>
</dbReference>
<dbReference type="InterPro" id="IPR017969">
    <property type="entry name" value="Heavy-metal-associated_CS"/>
</dbReference>
<evidence type="ECO:0000313" key="21">
    <source>
        <dbReference type="Proteomes" id="UP000015480"/>
    </source>
</evidence>
<evidence type="ECO:0000259" key="19">
    <source>
        <dbReference type="PROSITE" id="PS50846"/>
    </source>
</evidence>
<dbReference type="SUPFAM" id="SSF81665">
    <property type="entry name" value="Calcium ATPase, transmembrane domain M"/>
    <property type="match status" value="1"/>
</dbReference>
<proteinExistence type="inferred from homology"/>
<comment type="similarity">
    <text evidence="2 18">Belongs to the cation transport ATPase (P-type) (TC 3.A.3) family. Type IB subfamily.</text>
</comment>
<protein>
    <recommendedName>
        <fullName evidence="3">P-type Cu(+) transporter</fullName>
        <ecNumber evidence="3">7.2.2.8</ecNumber>
    </recommendedName>
</protein>
<dbReference type="Gene3D" id="3.40.50.1000">
    <property type="entry name" value="HAD superfamily/HAD-like"/>
    <property type="match status" value="1"/>
</dbReference>
<dbReference type="InterPro" id="IPR023298">
    <property type="entry name" value="ATPase_P-typ_TM_dom_sf"/>
</dbReference>
<evidence type="ECO:0000256" key="5">
    <source>
        <dbReference type="ARBA" id="ARBA00022475"/>
    </source>
</evidence>
<evidence type="ECO:0000256" key="16">
    <source>
        <dbReference type="ARBA" id="ARBA00023065"/>
    </source>
</evidence>
<dbReference type="GO" id="GO:0055070">
    <property type="term" value="P:copper ion homeostasis"/>
    <property type="evidence" value="ECO:0007669"/>
    <property type="project" value="TreeGrafter"/>
</dbReference>
<dbReference type="FunFam" id="3.30.70.100:FF:000001">
    <property type="entry name" value="ATPase copper transporting beta"/>
    <property type="match status" value="1"/>
</dbReference>
<dbReference type="OrthoDB" id="9807843at2"/>
<dbReference type="InterPro" id="IPR059000">
    <property type="entry name" value="ATPase_P-type_domA"/>
</dbReference>
<evidence type="ECO:0000256" key="14">
    <source>
        <dbReference type="ARBA" id="ARBA00022989"/>
    </source>
</evidence>
<dbReference type="SFLD" id="SFLDG00002">
    <property type="entry name" value="C1.7:_P-type_atpase_like"/>
    <property type="match status" value="1"/>
</dbReference>
<sequence>MKDISDNIAGQEVELTVTGMTCASCVNRVEKTLKAVPGIRDPRVNLATGRAHLHLDDAAALPKATEALAKLGYPAAPRETRLDVAGMSCASCVGRVEKALAAVPGVSSAVVNLATQTATISHDAGVLPEALAQAVTAKGYKSNVKSEDPAHHHAQGHDHGGTALQIRRNFLIALALTLPVFLLEMGGHAVPAFHHWIYGAVGMRTVWIVEFLLTAAVLIWPGRVFFSVGIPALLRRAPEMNSLVALGAGAAFLYSAVATFAPGLLPADAQHVYYESAAVIVTLILLGRWLEARAKGQAGAAIRKLVELAPATATRETNGQPETVAVADLKPGDLVRLAPGERVAVDGLVTEGRGLIDESMLTGEPVPVEKTPGDPVTGGTVNGTSALTFRVTATGGDTALARIIRMVEDAQAAKLPVQALVDKITAVFVPVVMVLALLAFALWLIFAPAPALSSAFVAAISVLIIACPCAMGLAVPVSIMVGTGRGAELGVLFRRGDALQRLADAKIVGFDKTGTLTQGRPALVDLVTEGFDRAEALRLAASAESRSEHPLATAIVTAATAEGLVFPAPQKVETSTGRGLSAEVEGRALRIGNKSALEEAGITPVPALIAKAEALAAQAATPVHLAVDGRHVAVMGLADPIRPEAVETIRNLHKLGLKTAMISGDTQATADAVGRELGIDRVMGGVLPDGKLAAIKELGRGTVFVGDGINDAPALAGAETGIAIGTGTDVAIESAEVVLVGGDPSGVVRAVDLSRAVMRNIRQNLFWAFGYNVALIPVAMGVLVPFGGPQLSPMLGAGAMALSSVFVVTNALRLRRAG</sequence>
<dbReference type="PRINTS" id="PR00119">
    <property type="entry name" value="CATATPASE"/>
</dbReference>
<dbReference type="InterPro" id="IPR006121">
    <property type="entry name" value="HMA_dom"/>
</dbReference>
<dbReference type="Pfam" id="PF00403">
    <property type="entry name" value="HMA"/>
    <property type="match status" value="2"/>
</dbReference>
<feature type="transmembrane region" description="Helical" evidence="18">
    <location>
        <begin position="170"/>
        <end position="190"/>
    </location>
</feature>
<reference evidence="20 21" key="1">
    <citation type="journal article" date="2014" name="BMC Genomics">
        <title>Architecture and functions of a multipartite genome of the methylotrophic bacterium Paracoccus aminophilus JCM 7686, containing primary and secondary chromids.</title>
        <authorList>
            <person name="Dziewit L."/>
            <person name="Czarnecki J."/>
            <person name="Wibberg D."/>
            <person name="Radlinska M."/>
            <person name="Mrozek P."/>
            <person name="Szymczak M."/>
            <person name="Schluter A."/>
            <person name="Puhler A."/>
            <person name="Bartosik D."/>
        </authorList>
    </citation>
    <scope>NUCLEOTIDE SEQUENCE [LARGE SCALE GENOMIC DNA]</scope>
    <source>
        <strain evidence="20">JCM 7686</strain>
    </source>
</reference>
<dbReference type="CDD" id="cd00371">
    <property type="entry name" value="HMA"/>
    <property type="match status" value="2"/>
</dbReference>
<dbReference type="GO" id="GO:0005886">
    <property type="term" value="C:plasma membrane"/>
    <property type="evidence" value="ECO:0007669"/>
    <property type="project" value="UniProtKB-SubCell"/>
</dbReference>
<evidence type="ECO:0000256" key="7">
    <source>
        <dbReference type="ARBA" id="ARBA00022723"/>
    </source>
</evidence>
<keyword evidence="8" id="KW-0677">Repeat</keyword>
<evidence type="ECO:0000256" key="1">
    <source>
        <dbReference type="ARBA" id="ARBA00004651"/>
    </source>
</evidence>
<keyword evidence="11 18" id="KW-0067">ATP-binding</keyword>
<dbReference type="eggNOG" id="COG2217">
    <property type="taxonomic scope" value="Bacteria"/>
</dbReference>
<keyword evidence="9 18" id="KW-0547">Nucleotide-binding</keyword>
<evidence type="ECO:0000256" key="15">
    <source>
        <dbReference type="ARBA" id="ARBA00023008"/>
    </source>
</evidence>
<dbReference type="InterPro" id="IPR001757">
    <property type="entry name" value="P_typ_ATPase"/>
</dbReference>
<dbReference type="EC" id="7.2.2.8" evidence="3"/>
<dbReference type="PATRIC" id="fig|1367847.3.peg.2672"/>
<dbReference type="PRINTS" id="PR00943">
    <property type="entry name" value="CUATPASE"/>
</dbReference>
<organism evidence="20 21">
    <name type="scientific">Paracoccus aminophilus JCM 7686</name>
    <dbReference type="NCBI Taxonomy" id="1367847"/>
    <lineage>
        <taxon>Bacteria</taxon>
        <taxon>Pseudomonadati</taxon>
        <taxon>Pseudomonadota</taxon>
        <taxon>Alphaproteobacteria</taxon>
        <taxon>Rhodobacterales</taxon>
        <taxon>Paracoccaceae</taxon>
        <taxon>Paracoccus</taxon>
    </lineage>
</organism>
<dbReference type="GO" id="GO:0005524">
    <property type="term" value="F:ATP binding"/>
    <property type="evidence" value="ECO:0007669"/>
    <property type="project" value="UniProtKB-UniRule"/>
</dbReference>
<evidence type="ECO:0000256" key="9">
    <source>
        <dbReference type="ARBA" id="ARBA00022741"/>
    </source>
</evidence>
<feature type="transmembrane region" description="Helical" evidence="18">
    <location>
        <begin position="765"/>
        <end position="788"/>
    </location>
</feature>
<feature type="transmembrane region" description="Helical" evidence="18">
    <location>
        <begin position="271"/>
        <end position="290"/>
    </location>
</feature>
<dbReference type="InterPro" id="IPR008250">
    <property type="entry name" value="ATPase_P-typ_transduc_dom_A_sf"/>
</dbReference>
<dbReference type="PROSITE" id="PS01047">
    <property type="entry name" value="HMA_1"/>
    <property type="match status" value="2"/>
</dbReference>
<evidence type="ECO:0000256" key="13">
    <source>
        <dbReference type="ARBA" id="ARBA00022967"/>
    </source>
</evidence>
<evidence type="ECO:0000256" key="3">
    <source>
        <dbReference type="ARBA" id="ARBA00012517"/>
    </source>
</evidence>
<keyword evidence="16" id="KW-0406">Ion transport</keyword>
<keyword evidence="4" id="KW-0813">Transport</keyword>
<accession>S5YE19</accession>
<evidence type="ECO:0000256" key="18">
    <source>
        <dbReference type="RuleBase" id="RU362081"/>
    </source>
</evidence>
<evidence type="ECO:0000256" key="12">
    <source>
        <dbReference type="ARBA" id="ARBA00022842"/>
    </source>
</evidence>
<evidence type="ECO:0000256" key="6">
    <source>
        <dbReference type="ARBA" id="ARBA00022692"/>
    </source>
</evidence>
<evidence type="ECO:0000256" key="8">
    <source>
        <dbReference type="ARBA" id="ARBA00022737"/>
    </source>
</evidence>
<dbReference type="InterPro" id="IPR023299">
    <property type="entry name" value="ATPase_P-typ_cyto_dom_N"/>
</dbReference>
<evidence type="ECO:0000256" key="4">
    <source>
        <dbReference type="ARBA" id="ARBA00022448"/>
    </source>
</evidence>
<evidence type="ECO:0000256" key="11">
    <source>
        <dbReference type="ARBA" id="ARBA00022840"/>
    </source>
</evidence>
<keyword evidence="14 18" id="KW-1133">Transmembrane helix</keyword>
<feature type="transmembrane region" description="Helical" evidence="18">
    <location>
        <begin position="794"/>
        <end position="812"/>
    </location>
</feature>
<dbReference type="AlphaFoldDB" id="S5YE19"/>
<dbReference type="EMBL" id="CP006650">
    <property type="protein sequence ID" value="AGT09728.1"/>
    <property type="molecule type" value="Genomic_DNA"/>
</dbReference>
<dbReference type="SFLD" id="SFLDF00027">
    <property type="entry name" value="p-type_atpase"/>
    <property type="match status" value="1"/>
</dbReference>
<dbReference type="Pfam" id="PF00122">
    <property type="entry name" value="E1-E2_ATPase"/>
    <property type="match status" value="1"/>
</dbReference>
<keyword evidence="20" id="KW-0378">Hydrolase</keyword>
<keyword evidence="17 18" id="KW-0472">Membrane</keyword>
<dbReference type="Pfam" id="PF00702">
    <property type="entry name" value="Hydrolase"/>
    <property type="match status" value="1"/>
</dbReference>
<feature type="transmembrane region" description="Helical" evidence="18">
    <location>
        <begin position="424"/>
        <end position="446"/>
    </location>
</feature>
<dbReference type="GO" id="GO:0140581">
    <property type="term" value="F:P-type monovalent copper transporter activity"/>
    <property type="evidence" value="ECO:0007669"/>
    <property type="project" value="UniProtKB-EC"/>
</dbReference>
<keyword evidence="6 18" id="KW-0812">Transmembrane</keyword>
<dbReference type="FunFam" id="3.30.70.100:FF:000005">
    <property type="entry name" value="Copper-exporting P-type ATPase A"/>
    <property type="match status" value="1"/>
</dbReference>
<dbReference type="STRING" id="1367847.JCM7686_2672"/>
<dbReference type="KEGG" id="pami:JCM7686_2672"/>
<dbReference type="Gene3D" id="3.40.1110.10">
    <property type="entry name" value="Calcium-transporting ATPase, cytoplasmic domain N"/>
    <property type="match status" value="1"/>
</dbReference>
<keyword evidence="12" id="KW-0460">Magnesium</keyword>
<keyword evidence="10" id="KW-0187">Copper transport</keyword>
<dbReference type="PROSITE" id="PS50846">
    <property type="entry name" value="HMA_2"/>
    <property type="match status" value="2"/>
</dbReference>
<dbReference type="CDD" id="cd02094">
    <property type="entry name" value="P-type_ATPase_Cu-like"/>
    <property type="match status" value="1"/>
</dbReference>
<gene>
    <name evidence="20" type="ORF">JCM7686_2672</name>
</gene>
<dbReference type="GO" id="GO:0005507">
    <property type="term" value="F:copper ion binding"/>
    <property type="evidence" value="ECO:0007669"/>
    <property type="project" value="InterPro"/>
</dbReference>
<evidence type="ECO:0000256" key="2">
    <source>
        <dbReference type="ARBA" id="ARBA00006024"/>
    </source>
</evidence>
<keyword evidence="7 18" id="KW-0479">Metal-binding</keyword>
<dbReference type="InterPro" id="IPR044492">
    <property type="entry name" value="P_typ_ATPase_HD_dom"/>
</dbReference>
<dbReference type="SUPFAM" id="SSF81653">
    <property type="entry name" value="Calcium ATPase, transduction domain A"/>
    <property type="match status" value="1"/>
</dbReference>
<dbReference type="InterPro" id="IPR036163">
    <property type="entry name" value="HMA_dom_sf"/>
</dbReference>
<dbReference type="InterPro" id="IPR018303">
    <property type="entry name" value="ATPase_P-typ_P_site"/>
</dbReference>
<dbReference type="PROSITE" id="PS00154">
    <property type="entry name" value="ATPASE_E1_E2"/>
    <property type="match status" value="1"/>
</dbReference>
<dbReference type="SFLD" id="SFLDS00003">
    <property type="entry name" value="Haloacid_Dehalogenase"/>
    <property type="match status" value="1"/>
</dbReference>
<dbReference type="Gene3D" id="3.30.70.100">
    <property type="match status" value="2"/>
</dbReference>
<dbReference type="PANTHER" id="PTHR43520">
    <property type="entry name" value="ATP7, ISOFORM B"/>
    <property type="match status" value="1"/>
</dbReference>
<dbReference type="InterPro" id="IPR027256">
    <property type="entry name" value="P-typ_ATPase_IB"/>
</dbReference>
<dbReference type="Gene3D" id="2.70.150.10">
    <property type="entry name" value="Calcium-transporting ATPase, cytoplasmic transduction domain A"/>
    <property type="match status" value="1"/>
</dbReference>
<dbReference type="HOGENOM" id="CLU_001771_0_3_5"/>
<keyword evidence="13" id="KW-1278">Translocase</keyword>
<feature type="transmembrane region" description="Helical" evidence="18">
    <location>
        <begin position="243"/>
        <end position="265"/>
    </location>
</feature>
<dbReference type="NCBIfam" id="TIGR01494">
    <property type="entry name" value="ATPase_P-type"/>
    <property type="match status" value="1"/>
</dbReference>